<reference evidence="2" key="1">
    <citation type="submission" date="2022-03" db="EMBL/GenBank/DDBJ databases">
        <authorList>
            <person name="Sayadi A."/>
        </authorList>
    </citation>
    <scope>NUCLEOTIDE SEQUENCE</scope>
</reference>
<dbReference type="Proteomes" id="UP001152888">
    <property type="component" value="Unassembled WGS sequence"/>
</dbReference>
<organism evidence="2 3">
    <name type="scientific">Acanthoscelides obtectus</name>
    <name type="common">Bean weevil</name>
    <name type="synonym">Bruchus obtectus</name>
    <dbReference type="NCBI Taxonomy" id="200917"/>
    <lineage>
        <taxon>Eukaryota</taxon>
        <taxon>Metazoa</taxon>
        <taxon>Ecdysozoa</taxon>
        <taxon>Arthropoda</taxon>
        <taxon>Hexapoda</taxon>
        <taxon>Insecta</taxon>
        <taxon>Pterygota</taxon>
        <taxon>Neoptera</taxon>
        <taxon>Endopterygota</taxon>
        <taxon>Coleoptera</taxon>
        <taxon>Polyphaga</taxon>
        <taxon>Cucujiformia</taxon>
        <taxon>Chrysomeloidea</taxon>
        <taxon>Chrysomelidae</taxon>
        <taxon>Bruchinae</taxon>
        <taxon>Bruchini</taxon>
        <taxon>Acanthoscelides</taxon>
    </lineage>
</organism>
<feature type="compositionally biased region" description="Acidic residues" evidence="1">
    <location>
        <begin position="73"/>
        <end position="83"/>
    </location>
</feature>
<comment type="caution">
    <text evidence="2">The sequence shown here is derived from an EMBL/GenBank/DDBJ whole genome shotgun (WGS) entry which is preliminary data.</text>
</comment>
<gene>
    <name evidence="2" type="ORF">ACAOBT_LOCUS30238</name>
</gene>
<evidence type="ECO:0000256" key="1">
    <source>
        <dbReference type="SAM" id="MobiDB-lite"/>
    </source>
</evidence>
<feature type="region of interest" description="Disordered" evidence="1">
    <location>
        <begin position="37"/>
        <end position="132"/>
    </location>
</feature>
<protein>
    <submittedName>
        <fullName evidence="2">Uncharacterized protein</fullName>
    </submittedName>
</protein>
<evidence type="ECO:0000313" key="3">
    <source>
        <dbReference type="Proteomes" id="UP001152888"/>
    </source>
</evidence>
<evidence type="ECO:0000313" key="2">
    <source>
        <dbReference type="EMBL" id="CAH2008429.1"/>
    </source>
</evidence>
<proteinExistence type="predicted"/>
<dbReference type="EMBL" id="CAKOFQ010007808">
    <property type="protein sequence ID" value="CAH2008429.1"/>
    <property type="molecule type" value="Genomic_DNA"/>
</dbReference>
<name>A0A9P0Q377_ACAOB</name>
<dbReference type="AlphaFoldDB" id="A0A9P0Q377"/>
<accession>A0A9P0Q377</accession>
<keyword evidence="3" id="KW-1185">Reference proteome</keyword>
<sequence length="132" mass="15173">MSLSISVPNFTELLLFFVYRVYKTIFLKRSLLTKLLDNHPHRSKQRPASRKLYPMTKLRRRKNETAAGSASESDSESEDDDVRELEGRTMSAKGQQIDRASAANVKRSKEEAKADPEEEDDFGYTMSEFSFD</sequence>
<dbReference type="OrthoDB" id="6022242at2759"/>